<dbReference type="RefSeq" id="WP_127741715.1">
    <property type="nucleotide sequence ID" value="NZ_CAJCKN010000013.1"/>
</dbReference>
<comment type="caution">
    <text evidence="1">The sequence shown here is derived from an EMBL/GenBank/DDBJ whole genome shotgun (WGS) entry which is preliminary data.</text>
</comment>
<name>A0A3S2X5M5_9BACI</name>
<keyword evidence="2" id="KW-1185">Reference proteome</keyword>
<organism evidence="1 2">
    <name type="scientific">Niallia taxi</name>
    <dbReference type="NCBI Taxonomy" id="2499688"/>
    <lineage>
        <taxon>Bacteria</taxon>
        <taxon>Bacillati</taxon>
        <taxon>Bacillota</taxon>
        <taxon>Bacilli</taxon>
        <taxon>Bacillales</taxon>
        <taxon>Bacillaceae</taxon>
        <taxon>Niallia</taxon>
    </lineage>
</organism>
<protein>
    <submittedName>
        <fullName evidence="1">Uncharacterized protein</fullName>
    </submittedName>
</protein>
<gene>
    <name evidence="1" type="ORF">EM808_24280</name>
</gene>
<evidence type="ECO:0000313" key="2">
    <source>
        <dbReference type="Proteomes" id="UP000288024"/>
    </source>
</evidence>
<accession>A0A3S2X5M5</accession>
<dbReference type="AlphaFoldDB" id="A0A3S2X5M5"/>
<reference evidence="1 2" key="1">
    <citation type="submission" date="2019-01" db="EMBL/GenBank/DDBJ databases">
        <title>Bacillus sp. M5HDSG1-1, whole genome shotgun sequence.</title>
        <authorList>
            <person name="Tuo L."/>
        </authorList>
    </citation>
    <scope>NUCLEOTIDE SEQUENCE [LARGE SCALE GENOMIC DNA]</scope>
    <source>
        <strain evidence="1 2">M5HDSG1-1</strain>
    </source>
</reference>
<dbReference type="EMBL" id="RZTZ01000016">
    <property type="protein sequence ID" value="RVT57594.1"/>
    <property type="molecule type" value="Genomic_DNA"/>
</dbReference>
<dbReference type="Proteomes" id="UP000288024">
    <property type="component" value="Unassembled WGS sequence"/>
</dbReference>
<dbReference type="GeneID" id="87618108"/>
<proteinExistence type="predicted"/>
<sequence length="70" mass="8119">MSNVEVYMISELQKNIKDLSEGEAKSLLMQTVLYLQMMKDADLISQQEIMKELCDEIMDKLDPTEYSKPT</sequence>
<evidence type="ECO:0000313" key="1">
    <source>
        <dbReference type="EMBL" id="RVT57594.1"/>
    </source>
</evidence>